<reference evidence="1 2" key="1">
    <citation type="journal article" date="2020" name="Mol. Biol. Evol.">
        <title>Distinct Expression and Methylation Patterns for Genes with Different Fates following a Single Whole-Genome Duplication in Flowering Plants.</title>
        <authorList>
            <person name="Shi T."/>
            <person name="Rahmani R.S."/>
            <person name="Gugger P.F."/>
            <person name="Wang M."/>
            <person name="Li H."/>
            <person name="Zhang Y."/>
            <person name="Li Z."/>
            <person name="Wang Q."/>
            <person name="Van de Peer Y."/>
            <person name="Marchal K."/>
            <person name="Chen J."/>
        </authorList>
    </citation>
    <scope>NUCLEOTIDE SEQUENCE [LARGE SCALE GENOMIC DNA]</scope>
    <source>
        <tissue evidence="1">Leaf</tissue>
    </source>
</reference>
<sequence>MGIWGNHNSNQVGPNIPFKRLTWAKMQARREKGLCYNCKEKFGLGHCCKAQQAFLLPLP</sequence>
<organism evidence="1 2">
    <name type="scientific">Nelumbo nucifera</name>
    <name type="common">Sacred lotus</name>
    <dbReference type="NCBI Taxonomy" id="4432"/>
    <lineage>
        <taxon>Eukaryota</taxon>
        <taxon>Viridiplantae</taxon>
        <taxon>Streptophyta</taxon>
        <taxon>Embryophyta</taxon>
        <taxon>Tracheophyta</taxon>
        <taxon>Spermatophyta</taxon>
        <taxon>Magnoliopsida</taxon>
        <taxon>Proteales</taxon>
        <taxon>Nelumbonaceae</taxon>
        <taxon>Nelumbo</taxon>
    </lineage>
</organism>
<accession>A0A822Z7L8</accession>
<proteinExistence type="predicted"/>
<comment type="caution">
    <text evidence="1">The sequence shown here is derived from an EMBL/GenBank/DDBJ whole genome shotgun (WGS) entry which is preliminary data.</text>
</comment>
<gene>
    <name evidence="1" type="ORF">HUJ06_013288</name>
</gene>
<evidence type="ECO:0000313" key="1">
    <source>
        <dbReference type="EMBL" id="DAD38966.1"/>
    </source>
</evidence>
<dbReference type="EMBL" id="DUZY01000005">
    <property type="protein sequence ID" value="DAD38966.1"/>
    <property type="molecule type" value="Genomic_DNA"/>
</dbReference>
<protein>
    <submittedName>
        <fullName evidence="1">Uncharacterized protein</fullName>
    </submittedName>
</protein>
<evidence type="ECO:0000313" key="2">
    <source>
        <dbReference type="Proteomes" id="UP000607653"/>
    </source>
</evidence>
<keyword evidence="2" id="KW-1185">Reference proteome</keyword>
<name>A0A822Z7L8_NELNU</name>
<dbReference type="Proteomes" id="UP000607653">
    <property type="component" value="Unassembled WGS sequence"/>
</dbReference>
<dbReference type="AlphaFoldDB" id="A0A822Z7L8"/>